<sequence>MKEVNQILHTLKLPDIVTILNALCGVIAIIIVLDGFTYLAPLLILIAAVADGADGQLARRFSSSEIGGNLDSLADAISFGAAPVIITYSSATGTKAQYILLLAMLFYFICGILRLARFNTMHLGMNAFSGLPITAGGISISAYLLMDNGFFDSYIMAALAIILGLLMISNVTYLKARNKNILALLSMIFAVTIISYFINIEYTHVMASMLSGLMAIYIISPIIKKNKEVHYAGKRSDN</sequence>
<dbReference type="NCBIfam" id="TIGR00473">
    <property type="entry name" value="pssA"/>
    <property type="match status" value="1"/>
</dbReference>
<dbReference type="EC" id="2.7.8.8" evidence="5"/>
<comment type="similarity">
    <text evidence="4 16">Belongs to the CDP-alcohol phosphatidyltransferase class-I family.</text>
</comment>
<dbReference type="InterPro" id="IPR026475">
    <property type="entry name" value="Archaetidylserine_synthase"/>
</dbReference>
<comment type="catalytic activity">
    <reaction evidence="1">
        <text>a CDP-1,2-diacyl-sn-glycerol + L-serine = a 1,2-diacyl-sn-glycero-3-phospho-L-serine + CMP + H(+)</text>
        <dbReference type="Rhea" id="RHEA:16913"/>
        <dbReference type="ChEBI" id="CHEBI:15378"/>
        <dbReference type="ChEBI" id="CHEBI:33384"/>
        <dbReference type="ChEBI" id="CHEBI:57262"/>
        <dbReference type="ChEBI" id="CHEBI:58332"/>
        <dbReference type="ChEBI" id="CHEBI:60377"/>
        <dbReference type="EC" id="2.7.8.8"/>
    </reaction>
</comment>
<keyword evidence="7" id="KW-0444">Lipid biosynthesis</keyword>
<evidence type="ECO:0000256" key="17">
    <source>
        <dbReference type="SAM" id="Phobius"/>
    </source>
</evidence>
<keyword evidence="12 17" id="KW-0472">Membrane</keyword>
<feature type="transmembrane region" description="Helical" evidence="17">
    <location>
        <begin position="123"/>
        <end position="145"/>
    </location>
</feature>
<evidence type="ECO:0000256" key="11">
    <source>
        <dbReference type="ARBA" id="ARBA00023098"/>
    </source>
</evidence>
<reference evidence="18 19" key="1">
    <citation type="submission" date="2019-06" db="EMBL/GenBank/DDBJ databases">
        <title>Draft genome sequence of Methanolobus vulcani B1d.</title>
        <authorList>
            <person name="Creighbaum A.J."/>
            <person name="Ticak T."/>
            <person name="Hariraju D."/>
            <person name="Arivett B.A."/>
            <person name="Ferguson D.J.Jr."/>
        </authorList>
    </citation>
    <scope>NUCLEOTIDE SEQUENCE [LARGE SCALE GENOMIC DNA]</scope>
    <source>
        <strain evidence="18 19">B1d</strain>
    </source>
</reference>
<evidence type="ECO:0000256" key="1">
    <source>
        <dbReference type="ARBA" id="ARBA00000287"/>
    </source>
</evidence>
<evidence type="ECO:0000256" key="2">
    <source>
        <dbReference type="ARBA" id="ARBA00004141"/>
    </source>
</evidence>
<evidence type="ECO:0000256" key="12">
    <source>
        <dbReference type="ARBA" id="ARBA00023136"/>
    </source>
</evidence>
<keyword evidence="9 17" id="KW-0812">Transmembrane</keyword>
<evidence type="ECO:0000256" key="4">
    <source>
        <dbReference type="ARBA" id="ARBA00010441"/>
    </source>
</evidence>
<dbReference type="Gene3D" id="1.20.120.1760">
    <property type="match status" value="1"/>
</dbReference>
<accession>A0A7Z8KLY9</accession>
<dbReference type="PROSITE" id="PS00379">
    <property type="entry name" value="CDP_ALCOHOL_P_TRANSF"/>
    <property type="match status" value="1"/>
</dbReference>
<feature type="transmembrane region" description="Helical" evidence="17">
    <location>
        <begin position="96"/>
        <end position="116"/>
    </location>
</feature>
<keyword evidence="14" id="KW-1208">Phospholipid metabolism</keyword>
<name>A0A7Z8KLY9_9EURY</name>
<evidence type="ECO:0000313" key="19">
    <source>
        <dbReference type="Proteomes" id="UP000319335"/>
    </source>
</evidence>
<feature type="transmembrane region" description="Helical" evidence="17">
    <location>
        <begin position="181"/>
        <end position="198"/>
    </location>
</feature>
<evidence type="ECO:0000256" key="15">
    <source>
        <dbReference type="ARBA" id="ARBA00032361"/>
    </source>
</evidence>
<dbReference type="Proteomes" id="UP000319335">
    <property type="component" value="Unassembled WGS sequence"/>
</dbReference>
<dbReference type="NCBIfam" id="TIGR04217">
    <property type="entry name" value="archae_ser_T"/>
    <property type="match status" value="1"/>
</dbReference>
<evidence type="ECO:0000256" key="7">
    <source>
        <dbReference type="ARBA" id="ARBA00022516"/>
    </source>
</evidence>
<keyword evidence="11" id="KW-0443">Lipid metabolism</keyword>
<evidence type="ECO:0000256" key="6">
    <source>
        <dbReference type="ARBA" id="ARBA00017171"/>
    </source>
</evidence>
<dbReference type="InterPro" id="IPR000462">
    <property type="entry name" value="CDP-OH_P_trans"/>
</dbReference>
<keyword evidence="13" id="KW-0594">Phospholipid biosynthesis</keyword>
<comment type="subcellular location">
    <subcellularLocation>
        <location evidence="3">Endomembrane system</location>
    </subcellularLocation>
    <subcellularLocation>
        <location evidence="2">Membrane</location>
        <topology evidence="2">Multi-pass membrane protein</topology>
    </subcellularLocation>
</comment>
<feature type="transmembrane region" description="Helical" evidence="17">
    <location>
        <begin position="204"/>
        <end position="223"/>
    </location>
</feature>
<keyword evidence="19" id="KW-1185">Reference proteome</keyword>
<dbReference type="GO" id="GO:0012505">
    <property type="term" value="C:endomembrane system"/>
    <property type="evidence" value="ECO:0007669"/>
    <property type="project" value="UniProtKB-SubCell"/>
</dbReference>
<evidence type="ECO:0000256" key="3">
    <source>
        <dbReference type="ARBA" id="ARBA00004308"/>
    </source>
</evidence>
<keyword evidence="8 16" id="KW-0808">Transferase</keyword>
<dbReference type="GO" id="GO:0003882">
    <property type="term" value="F:CDP-diacylglycerol-serine O-phosphatidyltransferase activity"/>
    <property type="evidence" value="ECO:0007669"/>
    <property type="project" value="UniProtKB-EC"/>
</dbReference>
<evidence type="ECO:0000256" key="16">
    <source>
        <dbReference type="RuleBase" id="RU003750"/>
    </source>
</evidence>
<dbReference type="Pfam" id="PF01066">
    <property type="entry name" value="CDP-OH_P_transf"/>
    <property type="match status" value="1"/>
</dbReference>
<comment type="caution">
    <text evidence="18">The sequence shown here is derived from an EMBL/GenBank/DDBJ whole genome shotgun (WGS) entry which is preliminary data.</text>
</comment>
<dbReference type="EMBL" id="VIAQ01000019">
    <property type="protein sequence ID" value="TQD23888.1"/>
    <property type="molecule type" value="Genomic_DNA"/>
</dbReference>
<dbReference type="AlphaFoldDB" id="A0A7Z8KLY9"/>
<feature type="transmembrane region" description="Helical" evidence="17">
    <location>
        <begin position="20"/>
        <end position="49"/>
    </location>
</feature>
<evidence type="ECO:0000256" key="8">
    <source>
        <dbReference type="ARBA" id="ARBA00022679"/>
    </source>
</evidence>
<evidence type="ECO:0000256" key="9">
    <source>
        <dbReference type="ARBA" id="ARBA00022692"/>
    </source>
</evidence>
<dbReference type="InterPro" id="IPR043130">
    <property type="entry name" value="CDP-OH_PTrfase_TM_dom"/>
</dbReference>
<evidence type="ECO:0000256" key="14">
    <source>
        <dbReference type="ARBA" id="ARBA00023264"/>
    </source>
</evidence>
<protein>
    <recommendedName>
        <fullName evidence="6">CDP-diacylglycerol--serine O-phosphatidyltransferase</fullName>
        <ecNumber evidence="5">2.7.8.8</ecNumber>
    </recommendedName>
    <alternativeName>
        <fullName evidence="15">Phosphatidylserine synthase</fullName>
    </alternativeName>
</protein>
<proteinExistence type="inferred from homology"/>
<evidence type="ECO:0000256" key="13">
    <source>
        <dbReference type="ARBA" id="ARBA00023209"/>
    </source>
</evidence>
<evidence type="ECO:0000256" key="5">
    <source>
        <dbReference type="ARBA" id="ARBA00013174"/>
    </source>
</evidence>
<dbReference type="GO" id="GO:0016020">
    <property type="term" value="C:membrane"/>
    <property type="evidence" value="ECO:0007669"/>
    <property type="project" value="UniProtKB-SubCell"/>
</dbReference>
<organism evidence="18 19">
    <name type="scientific">Methanolobus vulcani</name>
    <dbReference type="NCBI Taxonomy" id="38026"/>
    <lineage>
        <taxon>Archaea</taxon>
        <taxon>Methanobacteriati</taxon>
        <taxon>Methanobacteriota</taxon>
        <taxon>Stenosarchaea group</taxon>
        <taxon>Methanomicrobia</taxon>
        <taxon>Methanosarcinales</taxon>
        <taxon>Methanosarcinaceae</taxon>
        <taxon>Methanolobus</taxon>
    </lineage>
</organism>
<keyword evidence="10 17" id="KW-1133">Transmembrane helix</keyword>
<dbReference type="GO" id="GO:0008654">
    <property type="term" value="P:phospholipid biosynthetic process"/>
    <property type="evidence" value="ECO:0007669"/>
    <property type="project" value="UniProtKB-KW"/>
</dbReference>
<evidence type="ECO:0000256" key="10">
    <source>
        <dbReference type="ARBA" id="ARBA00022989"/>
    </source>
</evidence>
<gene>
    <name evidence="18" type="ORF">FKV42_11795</name>
</gene>
<dbReference type="InterPro" id="IPR004533">
    <property type="entry name" value="CDP-diaglyc--ser_O-PTrfase"/>
</dbReference>
<feature type="transmembrane region" description="Helical" evidence="17">
    <location>
        <begin position="151"/>
        <end position="174"/>
    </location>
</feature>
<evidence type="ECO:0000313" key="18">
    <source>
        <dbReference type="EMBL" id="TQD23888.1"/>
    </source>
</evidence>
<dbReference type="InterPro" id="IPR048254">
    <property type="entry name" value="CDP_ALCOHOL_P_TRANSF_CS"/>
</dbReference>